<dbReference type="InterPro" id="IPR032675">
    <property type="entry name" value="LRR_dom_sf"/>
</dbReference>
<protein>
    <recommendedName>
        <fullName evidence="4">F-box domain-containing protein</fullName>
    </recommendedName>
</protein>
<sequence length="1282" mass="143279">MPAIDRLSPGLWRKICEAALEHSITEPSPYRYHTAFGKGTVAALSATCKSIHEPALDALWNTIPDIAALFSTLPDETYEKEVIVLVAERALWSHACQEEIIFTFVHDEVDYAVLARFLDRARRVRAIVSHSKYYQTHSPRRTLVAAPSVYAALTRTLTSRPLLPSLHILDYTRGARMDFNIFDVLDVLISPNLKHFGVENHGHMMWRSISPPDDSSSFVLQGKLQGEAQFCNMLGKLRDRAQSLRTFQVVVEPSSSSIMSAITDTLCDFRQLVVLSVNAWSCEPIEFATPAFFAYCAQLPYLRELYILLDDPPSPHDWRQQVSSQLPPNWTSFPCLRQFHPNVKNLALITELLPLIHSTALETLSICSSGDIRSDQIHPFFAGIASLPAREHLQSLSLSALRGDVVSAAVTSGCTKHPVPLGVDAFKPLLTLPQIRKLVVELQCPYDIDDAFLEKMAMRWPDLHSLNFAGRSQWDPTPMNQCSCTSNDRHQGREEENLAGPGPAWQIRPRATLLGLLHFAAHCPDLRNLHLEIDANLAIVRPSIVRESIANGPRHALSGILSVGYSPIENPHAVAAFLSGIFSSVGNIISEWPAYTGSWPGERAEDEEDEVNRNRAMSAVERLPPAIWREICHAAVEINDPEPLPYQYQTHLGKSTMAALSATCKSLYDAVGDVIWHTIPDIAVLFYCLPDSMYRKDRFVSRTGHSWAPNQKVYMFTFVRDDLSEADLVKLLDRAKHIKAIVRVHRYFCTPGPGTLFVAAPSAYVTLAKVLLGSRILCPSLEVLDYSRSEFTQFDIFRAFHVLFGPNLKHFNLESVEKQPGFDQISPSPSPSPLDPESGIDDEGDFCAMLHNLGERAKHSLETFRMNIRPSSALIGSTTVDVLCHFSNLVSLKVAPWSSKRIYVATPTLFAHCAQLPFLAELHLQFEDVPSSHDWRLQVSSQIPPGTTGFPRLVEFTAAVGTLALFTQLFSFIGSPALEILSIRSDGNIPRDELHPFFAALAILPAQERLRTFDLRASGDVVGTPSSSSCLKHPAPIDVDTLEPLLYFSDMQQLIIDLRCPFDLDDAFFEKMAKRWPNLTCMTVSGGFDGRFDPCHDDQPEGRGPTDTEGQSPHGGETLGDSALVAPCKGVAAWRMRPRATLLALFYFARHCPRMVTLQLEIDANLALIHPSLVLESIVRQGPNLWGMLCLGHSPIEDPYAVAVFLSGIFSALTTIDTSWPNQRHAYYPRHEELQVEDVMGEVVPGGEWWQKSHVYGKLWKIAHREFGVFARVRREERQRRQ</sequence>
<dbReference type="Gene3D" id="3.80.10.10">
    <property type="entry name" value="Ribonuclease Inhibitor"/>
    <property type="match status" value="2"/>
</dbReference>
<feature type="compositionally biased region" description="Basic and acidic residues" evidence="1">
    <location>
        <begin position="1092"/>
        <end position="1106"/>
    </location>
</feature>
<name>A0AAD7TPJ9_9APHY</name>
<reference evidence="2" key="1">
    <citation type="submission" date="2022-11" db="EMBL/GenBank/DDBJ databases">
        <title>Genome Sequence of Cubamyces cubensis.</title>
        <authorList>
            <person name="Buettner E."/>
        </authorList>
    </citation>
    <scope>NUCLEOTIDE SEQUENCE</scope>
    <source>
        <strain evidence="2">MPL-01</strain>
    </source>
</reference>
<keyword evidence="3" id="KW-1185">Reference proteome</keyword>
<evidence type="ECO:0008006" key="4">
    <source>
        <dbReference type="Google" id="ProtNLM"/>
    </source>
</evidence>
<evidence type="ECO:0000313" key="3">
    <source>
        <dbReference type="Proteomes" id="UP001215151"/>
    </source>
</evidence>
<accession>A0AAD7TPJ9</accession>
<comment type="caution">
    <text evidence="2">The sequence shown here is derived from an EMBL/GenBank/DDBJ whole genome shotgun (WGS) entry which is preliminary data.</text>
</comment>
<feature type="region of interest" description="Disordered" evidence="1">
    <location>
        <begin position="1092"/>
        <end position="1121"/>
    </location>
</feature>
<proteinExistence type="predicted"/>
<evidence type="ECO:0000256" key="1">
    <source>
        <dbReference type="SAM" id="MobiDB-lite"/>
    </source>
</evidence>
<gene>
    <name evidence="2" type="ORF">ONZ51_g9051</name>
</gene>
<organism evidence="2 3">
    <name type="scientific">Trametes cubensis</name>
    <dbReference type="NCBI Taxonomy" id="1111947"/>
    <lineage>
        <taxon>Eukaryota</taxon>
        <taxon>Fungi</taxon>
        <taxon>Dikarya</taxon>
        <taxon>Basidiomycota</taxon>
        <taxon>Agaricomycotina</taxon>
        <taxon>Agaricomycetes</taxon>
        <taxon>Polyporales</taxon>
        <taxon>Polyporaceae</taxon>
        <taxon>Trametes</taxon>
    </lineage>
</organism>
<feature type="region of interest" description="Disordered" evidence="1">
    <location>
        <begin position="479"/>
        <end position="502"/>
    </location>
</feature>
<dbReference type="EMBL" id="JAPEVG010000294">
    <property type="protein sequence ID" value="KAJ8469351.1"/>
    <property type="molecule type" value="Genomic_DNA"/>
</dbReference>
<evidence type="ECO:0000313" key="2">
    <source>
        <dbReference type="EMBL" id="KAJ8469351.1"/>
    </source>
</evidence>
<dbReference type="Proteomes" id="UP001215151">
    <property type="component" value="Unassembled WGS sequence"/>
</dbReference>
<feature type="compositionally biased region" description="Basic and acidic residues" evidence="1">
    <location>
        <begin position="487"/>
        <end position="496"/>
    </location>
</feature>